<organism evidence="2 3">
    <name type="scientific">Lottia gigantea</name>
    <name type="common">Giant owl limpet</name>
    <dbReference type="NCBI Taxonomy" id="225164"/>
    <lineage>
        <taxon>Eukaryota</taxon>
        <taxon>Metazoa</taxon>
        <taxon>Spiralia</taxon>
        <taxon>Lophotrochozoa</taxon>
        <taxon>Mollusca</taxon>
        <taxon>Gastropoda</taxon>
        <taxon>Patellogastropoda</taxon>
        <taxon>Lottioidea</taxon>
        <taxon>Lottiidae</taxon>
        <taxon>Lottia</taxon>
    </lineage>
</organism>
<accession>V3ZX20</accession>
<dbReference type="EMBL" id="KB201549">
    <property type="protein sequence ID" value="ESO96073.1"/>
    <property type="molecule type" value="Genomic_DNA"/>
</dbReference>
<reference evidence="2 3" key="1">
    <citation type="journal article" date="2013" name="Nature">
        <title>Insights into bilaterian evolution from three spiralian genomes.</title>
        <authorList>
            <person name="Simakov O."/>
            <person name="Marletaz F."/>
            <person name="Cho S.J."/>
            <person name="Edsinger-Gonzales E."/>
            <person name="Havlak P."/>
            <person name="Hellsten U."/>
            <person name="Kuo D.H."/>
            <person name="Larsson T."/>
            <person name="Lv J."/>
            <person name="Arendt D."/>
            <person name="Savage R."/>
            <person name="Osoegawa K."/>
            <person name="de Jong P."/>
            <person name="Grimwood J."/>
            <person name="Chapman J.A."/>
            <person name="Shapiro H."/>
            <person name="Aerts A."/>
            <person name="Otillar R.P."/>
            <person name="Terry A.Y."/>
            <person name="Boore J.L."/>
            <person name="Grigoriev I.V."/>
            <person name="Lindberg D.R."/>
            <person name="Seaver E.C."/>
            <person name="Weisblat D.A."/>
            <person name="Putnam N.H."/>
            <person name="Rokhsar D.S."/>
        </authorList>
    </citation>
    <scope>NUCLEOTIDE SEQUENCE [LARGE SCALE GENOMIC DNA]</scope>
</reference>
<dbReference type="AlphaFoldDB" id="V3ZX20"/>
<dbReference type="CTD" id="20238270"/>
<feature type="compositionally biased region" description="Basic and acidic residues" evidence="1">
    <location>
        <begin position="1"/>
        <end position="22"/>
    </location>
</feature>
<feature type="region of interest" description="Disordered" evidence="1">
    <location>
        <begin position="1"/>
        <end position="26"/>
    </location>
</feature>
<protein>
    <submittedName>
        <fullName evidence="2">Uncharacterized protein</fullName>
    </submittedName>
</protein>
<evidence type="ECO:0000313" key="3">
    <source>
        <dbReference type="Proteomes" id="UP000030746"/>
    </source>
</evidence>
<keyword evidence="3" id="KW-1185">Reference proteome</keyword>
<name>V3ZX20_LOTGI</name>
<dbReference type="HOGENOM" id="CLU_1469830_0_0_1"/>
<proteinExistence type="predicted"/>
<dbReference type="GeneID" id="20238270"/>
<evidence type="ECO:0000313" key="2">
    <source>
        <dbReference type="EMBL" id="ESO96073.1"/>
    </source>
</evidence>
<dbReference type="KEGG" id="lgi:LOTGIDRAFT_160058"/>
<dbReference type="Proteomes" id="UP000030746">
    <property type="component" value="Unassembled WGS sequence"/>
</dbReference>
<dbReference type="RefSeq" id="XP_009053189.1">
    <property type="nucleotide sequence ID" value="XM_009054941.1"/>
</dbReference>
<evidence type="ECO:0000256" key="1">
    <source>
        <dbReference type="SAM" id="MobiDB-lite"/>
    </source>
</evidence>
<gene>
    <name evidence="2" type="ORF">LOTGIDRAFT_160058</name>
</gene>
<sequence>MSSNEKSTETHECQDESSDRPIRTKTKSVKALEAAIMEKTKLFWKSQKDLEQNTNAVFRCDPFSPHIPELKEKLKVSLEHFEKELTELKQLFTQHDVDSMQRQSLLATADKWLKLANGATSSTDLPPPILQPLPRDQISHASTTSSVARRLEARARLAEEKTKQEYEERIQVEMLNCQQYGLGV</sequence>